<dbReference type="SUPFAM" id="SSF81321">
    <property type="entry name" value="Family A G protein-coupled receptor-like"/>
    <property type="match status" value="2"/>
</dbReference>
<accession>A0A315UWU1</accession>
<feature type="region of interest" description="Disordered" evidence="8">
    <location>
        <begin position="369"/>
        <end position="397"/>
    </location>
</feature>
<name>A0A315UWU1_GAMAF</name>
<protein>
    <recommendedName>
        <fullName evidence="10">G-protein coupled receptors family 1 profile domain-containing protein</fullName>
    </recommendedName>
</protein>
<feature type="domain" description="G-protein coupled receptors family 1 profile" evidence="10">
    <location>
        <begin position="50"/>
        <end position="336"/>
    </location>
</feature>
<feature type="region of interest" description="Disordered" evidence="8">
    <location>
        <begin position="469"/>
        <end position="523"/>
    </location>
</feature>
<dbReference type="PROSITE" id="PS50262">
    <property type="entry name" value="G_PROTEIN_RECEP_F1_2"/>
    <property type="match status" value="1"/>
</dbReference>
<feature type="transmembrane region" description="Helical" evidence="9">
    <location>
        <begin position="183"/>
        <end position="203"/>
    </location>
</feature>
<dbReference type="InterPro" id="IPR000276">
    <property type="entry name" value="GPCR_Rhodpsn"/>
</dbReference>
<keyword evidence="4" id="KW-0297">G-protein coupled receptor</keyword>
<evidence type="ECO:0000259" key="10">
    <source>
        <dbReference type="PROSITE" id="PS50262"/>
    </source>
</evidence>
<dbReference type="PRINTS" id="PR00237">
    <property type="entry name" value="GPCRRHODOPSN"/>
</dbReference>
<keyword evidence="2 9" id="KW-0812">Transmembrane</keyword>
<evidence type="ECO:0000256" key="6">
    <source>
        <dbReference type="ARBA" id="ARBA00023170"/>
    </source>
</evidence>
<evidence type="ECO:0000256" key="7">
    <source>
        <dbReference type="ARBA" id="ARBA00023224"/>
    </source>
</evidence>
<keyword evidence="6" id="KW-0675">Receptor</keyword>
<organism evidence="11 12">
    <name type="scientific">Gambusia affinis</name>
    <name type="common">Western mosquitofish</name>
    <name type="synonym">Heterandria affinis</name>
    <dbReference type="NCBI Taxonomy" id="33528"/>
    <lineage>
        <taxon>Eukaryota</taxon>
        <taxon>Metazoa</taxon>
        <taxon>Chordata</taxon>
        <taxon>Craniata</taxon>
        <taxon>Vertebrata</taxon>
        <taxon>Euteleostomi</taxon>
        <taxon>Actinopterygii</taxon>
        <taxon>Neopterygii</taxon>
        <taxon>Teleostei</taxon>
        <taxon>Neoteleostei</taxon>
        <taxon>Acanthomorphata</taxon>
        <taxon>Ovalentaria</taxon>
        <taxon>Atherinomorphae</taxon>
        <taxon>Cyprinodontiformes</taxon>
        <taxon>Poeciliidae</taxon>
        <taxon>Poeciliinae</taxon>
        <taxon>Gambusia</taxon>
    </lineage>
</organism>
<keyword evidence="3 9" id="KW-1133">Transmembrane helix</keyword>
<dbReference type="InterPro" id="IPR050125">
    <property type="entry name" value="GPCR_opsins"/>
</dbReference>
<feature type="region of interest" description="Disordered" evidence="8">
    <location>
        <begin position="1"/>
        <end position="26"/>
    </location>
</feature>
<feature type="transmembrane region" description="Helical" evidence="9">
    <location>
        <begin position="115"/>
        <end position="135"/>
    </location>
</feature>
<reference evidence="11 12" key="1">
    <citation type="journal article" date="2018" name="G3 (Bethesda)">
        <title>A High-Quality Reference Genome for the Invasive Mosquitofish Gambusia affinis Using a Chicago Library.</title>
        <authorList>
            <person name="Hoffberg S.L."/>
            <person name="Troendle N.J."/>
            <person name="Glenn T.C."/>
            <person name="Mahmud O."/>
            <person name="Louha S."/>
            <person name="Chalopin D."/>
            <person name="Bennetzen J.L."/>
            <person name="Mauricio R."/>
        </authorList>
    </citation>
    <scope>NUCLEOTIDE SEQUENCE [LARGE SCALE GENOMIC DNA]</scope>
    <source>
        <strain evidence="11">NE01/NJP1002.9</strain>
        <tissue evidence="11">Muscle</tissue>
    </source>
</reference>
<comment type="subcellular location">
    <subcellularLocation>
        <location evidence="1">Membrane</location>
        <topology evidence="1">Multi-pass membrane protein</topology>
    </subcellularLocation>
</comment>
<sequence>MSLSNAAGPGPAWKNHSFSTGGGRDPPLSDQGETIIGVYLLLLGWMSWFGNSIVLFVLLRQRASLQPTDYLTFNLAISDASISVFGYSRGIIEIFNVFQDSSHLVSSVWTCQVDGFFTLVFGLSSIYTLTVISFTRYIKGCHSNRGLGPAELISVVSEPWLEGASDPAALSSVSAHRITRSSVFVSLLCIWVTAGFWSAAPLLGWGSYTDRGYGTCEIDWSKASYSAVYRSYIISIFVFCFFVPVLIMLFCYVSIINTVKRGNALSANGDLTDRQRKIERDVTIVSIVICTAFILAWSPYAVVSMWSACGFHVPNLTSIFTRLFAKSASFYNPLIYFGLSSKFRKDVAILLPCTQNAKDAVRLKRFRPKAEGHGRRAAGGARLKGPLNRSEKKYSPMNQIPQAATLGSGKETPPPGTAPADAKEVFFINMAAAHEASSEFERRTAVDFLHWKRLGSLTSFLLESRLSETPEFTDGSRKQPKLRGAERNNPPRPEDGTAVEPERNRSHQKFSSNRTVCRSEPVPGPQIDQLMVELLGSEPERQRKVLIGSPEAEHHGREGWLCVAMPAEGDTAPLIRDGEKKKAAGRRGNRRFRTLRIDSEGGSASVCGAFLGMRLDLSRGLLQVDGQVRTSGLVRNHQVVIIGSISGVLDPQPADGSAEHQLLLQRDWTRPEPEPERRCLQCFLLLLPAAG</sequence>
<evidence type="ECO:0000256" key="3">
    <source>
        <dbReference type="ARBA" id="ARBA00022989"/>
    </source>
</evidence>
<comment type="caution">
    <text evidence="11">The sequence shown here is derived from an EMBL/GenBank/DDBJ whole genome shotgun (WGS) entry which is preliminary data.</text>
</comment>
<dbReference type="GO" id="GO:0016020">
    <property type="term" value="C:membrane"/>
    <property type="evidence" value="ECO:0007669"/>
    <property type="project" value="UniProtKB-SubCell"/>
</dbReference>
<feature type="compositionally biased region" description="Basic and acidic residues" evidence="8">
    <location>
        <begin position="492"/>
        <end position="505"/>
    </location>
</feature>
<evidence type="ECO:0000256" key="1">
    <source>
        <dbReference type="ARBA" id="ARBA00004141"/>
    </source>
</evidence>
<keyword evidence="7" id="KW-0807">Transducer</keyword>
<dbReference type="EMBL" id="NHOQ01002685">
    <property type="protein sequence ID" value="PWA15581.1"/>
    <property type="molecule type" value="Genomic_DNA"/>
</dbReference>
<dbReference type="AlphaFoldDB" id="A0A315UWU1"/>
<evidence type="ECO:0000256" key="4">
    <source>
        <dbReference type="ARBA" id="ARBA00023040"/>
    </source>
</evidence>
<evidence type="ECO:0000256" key="9">
    <source>
        <dbReference type="SAM" id="Phobius"/>
    </source>
</evidence>
<dbReference type="Gene3D" id="1.20.1070.10">
    <property type="entry name" value="Rhodopsin 7-helix transmembrane proteins"/>
    <property type="match status" value="1"/>
</dbReference>
<proteinExistence type="predicted"/>
<dbReference type="Proteomes" id="UP000250572">
    <property type="component" value="Unassembled WGS sequence"/>
</dbReference>
<dbReference type="STRING" id="33528.ENSGAFP00000019987"/>
<dbReference type="PANTHER" id="PTHR24240">
    <property type="entry name" value="OPSIN"/>
    <property type="match status" value="1"/>
</dbReference>
<feature type="transmembrane region" description="Helical" evidence="9">
    <location>
        <begin position="284"/>
        <end position="306"/>
    </location>
</feature>
<keyword evidence="5 9" id="KW-0472">Membrane</keyword>
<feature type="transmembrane region" description="Helical" evidence="9">
    <location>
        <begin position="36"/>
        <end position="59"/>
    </location>
</feature>
<evidence type="ECO:0000256" key="5">
    <source>
        <dbReference type="ARBA" id="ARBA00023136"/>
    </source>
</evidence>
<evidence type="ECO:0000313" key="12">
    <source>
        <dbReference type="Proteomes" id="UP000250572"/>
    </source>
</evidence>
<feature type="transmembrane region" description="Helical" evidence="9">
    <location>
        <begin position="71"/>
        <end position="95"/>
    </location>
</feature>
<dbReference type="GO" id="GO:0004930">
    <property type="term" value="F:G protein-coupled receptor activity"/>
    <property type="evidence" value="ECO:0007669"/>
    <property type="project" value="UniProtKB-KW"/>
</dbReference>
<feature type="transmembrane region" description="Helical" evidence="9">
    <location>
        <begin position="232"/>
        <end position="255"/>
    </location>
</feature>
<keyword evidence="12" id="KW-1185">Reference proteome</keyword>
<evidence type="ECO:0000256" key="8">
    <source>
        <dbReference type="SAM" id="MobiDB-lite"/>
    </source>
</evidence>
<dbReference type="CDD" id="cd15074">
    <property type="entry name" value="7tmA_Opsin5_neuropsin"/>
    <property type="match status" value="1"/>
</dbReference>
<gene>
    <name evidence="11" type="ORF">CCH79_00020634</name>
</gene>
<dbReference type="InterPro" id="IPR017452">
    <property type="entry name" value="GPCR_Rhodpsn_7TM"/>
</dbReference>
<evidence type="ECO:0000313" key="11">
    <source>
        <dbReference type="EMBL" id="PWA15581.1"/>
    </source>
</evidence>
<dbReference type="Pfam" id="PF00001">
    <property type="entry name" value="7tm_1"/>
    <property type="match status" value="2"/>
</dbReference>
<evidence type="ECO:0000256" key="2">
    <source>
        <dbReference type="ARBA" id="ARBA00022692"/>
    </source>
</evidence>